<dbReference type="InterPro" id="IPR036102">
    <property type="entry name" value="OsmC/Ohrsf"/>
</dbReference>
<dbReference type="InterPro" id="IPR015946">
    <property type="entry name" value="KH_dom-like_a/b"/>
</dbReference>
<dbReference type="RefSeq" id="WP_188678564.1">
    <property type="nucleotide sequence ID" value="NZ_BMGP01000004.1"/>
</dbReference>
<dbReference type="PANTHER" id="PTHR33797:SF2">
    <property type="entry name" value="ORGANIC HYDROPEROXIDE RESISTANCE PROTEIN-LIKE"/>
    <property type="match status" value="1"/>
</dbReference>
<dbReference type="NCBIfam" id="TIGR03561">
    <property type="entry name" value="organ_hyd_perox"/>
    <property type="match status" value="1"/>
</dbReference>
<reference evidence="3 4" key="1">
    <citation type="journal article" date="2014" name="Int. J. Syst. Evol. Microbiol.">
        <title>Complete genome sequence of Corynebacterium casei LMG S-19264T (=DSM 44701T), isolated from a smear-ripened cheese.</title>
        <authorList>
            <consortium name="US DOE Joint Genome Institute (JGI-PGF)"/>
            <person name="Walter F."/>
            <person name="Albersmeier A."/>
            <person name="Kalinowski J."/>
            <person name="Ruckert C."/>
        </authorList>
    </citation>
    <scope>NUCLEOTIDE SEQUENCE [LARGE SCALE GENOMIC DNA]</scope>
    <source>
        <strain evidence="3 4">CGMCC 1.12976</strain>
    </source>
</reference>
<evidence type="ECO:0000313" key="4">
    <source>
        <dbReference type="Proteomes" id="UP000598775"/>
    </source>
</evidence>
<dbReference type="Gene3D" id="3.30.300.20">
    <property type="match status" value="1"/>
</dbReference>
<feature type="region of interest" description="Disordered" evidence="2">
    <location>
        <begin position="12"/>
        <end position="45"/>
    </location>
</feature>
<name>A0A917B8M4_9MICO</name>
<dbReference type="PANTHER" id="PTHR33797">
    <property type="entry name" value="ORGANIC HYDROPEROXIDE RESISTANCE PROTEIN-LIKE"/>
    <property type="match status" value="1"/>
</dbReference>
<proteinExistence type="inferred from homology"/>
<evidence type="ECO:0000256" key="1">
    <source>
        <dbReference type="ARBA" id="ARBA00007378"/>
    </source>
</evidence>
<organism evidence="3 4">
    <name type="scientific">Subtercola lobariae</name>
    <dbReference type="NCBI Taxonomy" id="1588641"/>
    <lineage>
        <taxon>Bacteria</taxon>
        <taxon>Bacillati</taxon>
        <taxon>Actinomycetota</taxon>
        <taxon>Actinomycetes</taxon>
        <taxon>Micrococcales</taxon>
        <taxon>Microbacteriaceae</taxon>
        <taxon>Subtercola</taxon>
    </lineage>
</organism>
<dbReference type="GO" id="GO:0006979">
    <property type="term" value="P:response to oxidative stress"/>
    <property type="evidence" value="ECO:0007669"/>
    <property type="project" value="InterPro"/>
</dbReference>
<dbReference type="Pfam" id="PF02566">
    <property type="entry name" value="OsmC"/>
    <property type="match status" value="1"/>
</dbReference>
<feature type="compositionally biased region" description="Basic and acidic residues" evidence="2">
    <location>
        <begin position="16"/>
        <end position="35"/>
    </location>
</feature>
<dbReference type="InterPro" id="IPR019953">
    <property type="entry name" value="OHR"/>
</dbReference>
<dbReference type="Gene3D" id="2.20.25.10">
    <property type="match status" value="1"/>
</dbReference>
<evidence type="ECO:0000256" key="2">
    <source>
        <dbReference type="SAM" id="MobiDB-lite"/>
    </source>
</evidence>
<dbReference type="EMBL" id="BMGP01000004">
    <property type="protein sequence ID" value="GGF29942.1"/>
    <property type="molecule type" value="Genomic_DNA"/>
</dbReference>
<comment type="caution">
    <text evidence="3">The sequence shown here is derived from an EMBL/GenBank/DDBJ whole genome shotgun (WGS) entry which is preliminary data.</text>
</comment>
<gene>
    <name evidence="3" type="ORF">GCM10011399_23900</name>
</gene>
<dbReference type="AlphaFoldDB" id="A0A917B8M4"/>
<sequence length="139" mass="14446">MEALYTAIAHASGGGRDGHIRSEDDRLDLDTRPPKEMGGTGEGTNPEQLFAAGYSACFLSALHVVGKRLEIDTTDAEVSASVSIGSNGEGGFGLAVELDVYVPKASPEQAQAAADAAHQVCPYSNATRGNIEVKIVTVQ</sequence>
<accession>A0A917B8M4</accession>
<evidence type="ECO:0000313" key="3">
    <source>
        <dbReference type="EMBL" id="GGF29942.1"/>
    </source>
</evidence>
<keyword evidence="4" id="KW-1185">Reference proteome</keyword>
<protein>
    <submittedName>
        <fullName evidence="3">Organic hydroperoxide resistance protein/OsmC-like protein</fullName>
    </submittedName>
</protein>
<dbReference type="SUPFAM" id="SSF82784">
    <property type="entry name" value="OsmC-like"/>
    <property type="match status" value="1"/>
</dbReference>
<comment type="similarity">
    <text evidence="1">Belongs to the OsmC/Ohr family.</text>
</comment>
<dbReference type="Proteomes" id="UP000598775">
    <property type="component" value="Unassembled WGS sequence"/>
</dbReference>
<dbReference type="InterPro" id="IPR003718">
    <property type="entry name" value="OsmC/Ohr_fam"/>
</dbReference>